<reference evidence="1 2" key="1">
    <citation type="submission" date="2014-06" db="EMBL/GenBank/DDBJ databases">
        <title>Genetic determinant of reutericyclin biosynthesis of Lactobacillus reuteri.</title>
        <authorList>
            <person name="Lin X."/>
            <person name="Duar R."/>
            <person name="Walter J."/>
            <person name="Gaenzle M."/>
        </authorList>
    </citation>
    <scope>NUCLEOTIDE SEQUENCE [LARGE SCALE GENOMIC DNA]</scope>
    <source>
        <strain evidence="1 2">LTH2584</strain>
    </source>
</reference>
<comment type="caution">
    <text evidence="1">The sequence shown here is derived from an EMBL/GenBank/DDBJ whole genome shotgun (WGS) entry which is preliminary data.</text>
</comment>
<evidence type="ECO:0000313" key="2">
    <source>
        <dbReference type="Proteomes" id="UP000027731"/>
    </source>
</evidence>
<dbReference type="AlphaFoldDB" id="A0A073JMM0"/>
<organism evidence="1 2">
    <name type="scientific">Limosilactobacillus reuteri</name>
    <name type="common">Lactobacillus reuteri</name>
    <dbReference type="NCBI Taxonomy" id="1598"/>
    <lineage>
        <taxon>Bacteria</taxon>
        <taxon>Bacillati</taxon>
        <taxon>Bacillota</taxon>
        <taxon>Bacilli</taxon>
        <taxon>Lactobacillales</taxon>
        <taxon>Lactobacillaceae</taxon>
        <taxon>Limosilactobacillus</taxon>
    </lineage>
</organism>
<dbReference type="Proteomes" id="UP000027731">
    <property type="component" value="Unassembled WGS sequence"/>
</dbReference>
<dbReference type="GO" id="GO:0015031">
    <property type="term" value="P:protein transport"/>
    <property type="evidence" value="ECO:0007669"/>
    <property type="project" value="InterPro"/>
</dbReference>
<proteinExistence type="predicted"/>
<gene>
    <name evidence="1" type="ORF">LR3_00260</name>
</gene>
<dbReference type="InterPro" id="IPR022259">
    <property type="entry name" value="Acessory_Sec_prot_Asp3"/>
</dbReference>
<name>A0A073JMM0_LIMRT</name>
<dbReference type="PATRIC" id="fig|1598.90.peg.1379"/>
<sequence length="257" mass="29287">MAPGKAVITWGSAYNYQGTKTVPQLPMLRVGHQYRIVLHLTSVPDHTYLIRLTFNDLKGTVIKKEEFRSEQRDFVFPVGTVSYSLEIINAGLTSFHLGRVDICESSMPIEVNSDIWVHKPVNFSSKLPLNVILVRDSKQSRKTYPVLQNLMLPVQVIGIGWQYQDDLVSYLNQWLSKQQLTNVHIISTDSSLDNIVLQVKEKCTQAEVMTTNACATTEIEHYTWNHVPVEWTSPDVTEPDWDNIMASIKDVWGEVII</sequence>
<evidence type="ECO:0000313" key="1">
    <source>
        <dbReference type="EMBL" id="KEK14309.1"/>
    </source>
</evidence>
<dbReference type="NCBIfam" id="TIGR03711">
    <property type="entry name" value="acc_sec_asp3"/>
    <property type="match status" value="1"/>
</dbReference>
<evidence type="ECO:0008006" key="3">
    <source>
        <dbReference type="Google" id="ProtNLM"/>
    </source>
</evidence>
<dbReference type="Pfam" id="PF15432">
    <property type="entry name" value="Sec-ASP3"/>
    <property type="match status" value="1"/>
</dbReference>
<accession>A0A073JMM0</accession>
<protein>
    <recommendedName>
        <fullName evidence="3">Accessory Sec system protein Asp3</fullName>
    </recommendedName>
</protein>
<dbReference type="EMBL" id="JOSX01000020">
    <property type="protein sequence ID" value="KEK14309.1"/>
    <property type="molecule type" value="Genomic_DNA"/>
</dbReference>